<sequence>MLIVWPTARVLGSFQLDKNTNCGDTLLVGEREFEVVTARSQFKYAGGKRFVMTRKILEVKEITSRLQQCYQYTPDQTT</sequence>
<name>K0SGY1_THAOC</name>
<accession>K0SGY1</accession>
<proteinExistence type="predicted"/>
<dbReference type="AlphaFoldDB" id="K0SGY1"/>
<evidence type="ECO:0000313" key="2">
    <source>
        <dbReference type="Proteomes" id="UP000266841"/>
    </source>
</evidence>
<organism evidence="1 2">
    <name type="scientific">Thalassiosira oceanica</name>
    <name type="common">Marine diatom</name>
    <dbReference type="NCBI Taxonomy" id="159749"/>
    <lineage>
        <taxon>Eukaryota</taxon>
        <taxon>Sar</taxon>
        <taxon>Stramenopiles</taxon>
        <taxon>Ochrophyta</taxon>
        <taxon>Bacillariophyta</taxon>
        <taxon>Coscinodiscophyceae</taxon>
        <taxon>Thalassiosirophycidae</taxon>
        <taxon>Thalassiosirales</taxon>
        <taxon>Thalassiosiraceae</taxon>
        <taxon>Thalassiosira</taxon>
    </lineage>
</organism>
<dbReference type="OrthoDB" id="49071at2759"/>
<protein>
    <submittedName>
        <fullName evidence="1">Uncharacterized protein</fullName>
    </submittedName>
</protein>
<dbReference type="EMBL" id="AGNL01027054">
    <property type="protein sequence ID" value="EJK57782.1"/>
    <property type="molecule type" value="Genomic_DNA"/>
</dbReference>
<comment type="caution">
    <text evidence="1">The sequence shown here is derived from an EMBL/GenBank/DDBJ whole genome shotgun (WGS) entry which is preliminary data.</text>
</comment>
<reference evidence="1 2" key="1">
    <citation type="journal article" date="2012" name="Genome Biol.">
        <title>Genome and low-iron response of an oceanic diatom adapted to chronic iron limitation.</title>
        <authorList>
            <person name="Lommer M."/>
            <person name="Specht M."/>
            <person name="Roy A.S."/>
            <person name="Kraemer L."/>
            <person name="Andreson R."/>
            <person name="Gutowska M.A."/>
            <person name="Wolf J."/>
            <person name="Bergner S.V."/>
            <person name="Schilhabel M.B."/>
            <person name="Klostermeier U.C."/>
            <person name="Beiko R.G."/>
            <person name="Rosenstiel P."/>
            <person name="Hippler M."/>
            <person name="Laroche J."/>
        </authorList>
    </citation>
    <scope>NUCLEOTIDE SEQUENCE [LARGE SCALE GENOMIC DNA]</scope>
    <source>
        <strain evidence="1 2">CCMP1005</strain>
    </source>
</reference>
<evidence type="ECO:0000313" key="1">
    <source>
        <dbReference type="EMBL" id="EJK57782.1"/>
    </source>
</evidence>
<dbReference type="Proteomes" id="UP000266841">
    <property type="component" value="Unassembled WGS sequence"/>
</dbReference>
<keyword evidence="2" id="KW-1185">Reference proteome</keyword>
<gene>
    <name evidence="1" type="ORF">THAOC_22141</name>
</gene>